<gene>
    <name evidence="1" type="ORF">XPG1_2062</name>
</gene>
<accession>A0A068R383</accession>
<sequence length="64" mass="6951">MAYQYICGGTRIIDTDTRGVCLYTAQTAGARADNGKTCRSVYADAKRFYFSSCPASLLRLSTAV</sequence>
<dbReference type="AlphaFoldDB" id="A0A068R383"/>
<keyword evidence="2" id="KW-1185">Reference proteome</keyword>
<reference evidence="1 2" key="1">
    <citation type="submission" date="2013-07" db="EMBL/GenBank/DDBJ databases">
        <authorList>
            <person name="Genoscope - CEA"/>
        </authorList>
    </citation>
    <scope>NUCLEOTIDE SEQUENCE [LARGE SCALE GENOMIC DNA]</scope>
    <source>
        <strain evidence="1 2">G6</strain>
    </source>
</reference>
<evidence type="ECO:0000313" key="2">
    <source>
        <dbReference type="Proteomes" id="UP000032735"/>
    </source>
</evidence>
<name>A0A068R383_9GAMM</name>
<protein>
    <submittedName>
        <fullName evidence="1">Uncharacterized protein</fullName>
    </submittedName>
</protein>
<dbReference type="EMBL" id="FO704551">
    <property type="protein sequence ID" value="CDG21717.1"/>
    <property type="molecule type" value="Genomic_DNA"/>
</dbReference>
<dbReference type="HOGENOM" id="CLU_2866844_0_0_6"/>
<dbReference type="Proteomes" id="UP000032735">
    <property type="component" value="Chromosome"/>
</dbReference>
<evidence type="ECO:0000313" key="1">
    <source>
        <dbReference type="EMBL" id="CDG21717.1"/>
    </source>
</evidence>
<organism evidence="1 2">
    <name type="scientific">Xenorhabdus poinarii G6</name>
    <dbReference type="NCBI Taxonomy" id="1354304"/>
    <lineage>
        <taxon>Bacteria</taxon>
        <taxon>Pseudomonadati</taxon>
        <taxon>Pseudomonadota</taxon>
        <taxon>Gammaproteobacteria</taxon>
        <taxon>Enterobacterales</taxon>
        <taxon>Morganellaceae</taxon>
        <taxon>Xenorhabdus</taxon>
    </lineage>
</organism>
<proteinExistence type="predicted"/>
<dbReference type="KEGG" id="xpo:XPG1_2062"/>